<evidence type="ECO:0000256" key="7">
    <source>
        <dbReference type="ARBA" id="ARBA00023291"/>
    </source>
</evidence>
<evidence type="ECO:0000256" key="4">
    <source>
        <dbReference type="ARBA" id="ARBA00022982"/>
    </source>
</evidence>
<evidence type="ECO:0000313" key="8">
    <source>
        <dbReference type="EMBL" id="MFC0529819.1"/>
    </source>
</evidence>
<keyword evidence="4" id="KW-0249">Electron transport</keyword>
<accession>A0ABV6M5K6</accession>
<keyword evidence="3" id="KW-0479">Metal-binding</keyword>
<organism evidence="8 9">
    <name type="scientific">Phytohabitans kaempferiae</name>
    <dbReference type="NCBI Taxonomy" id="1620943"/>
    <lineage>
        <taxon>Bacteria</taxon>
        <taxon>Bacillati</taxon>
        <taxon>Actinomycetota</taxon>
        <taxon>Actinomycetes</taxon>
        <taxon>Micromonosporales</taxon>
        <taxon>Micromonosporaceae</taxon>
    </lineage>
</organism>
<comment type="cofactor">
    <cofactor evidence="1">
        <name>[3Fe-4S] cluster</name>
        <dbReference type="ChEBI" id="CHEBI:21137"/>
    </cofactor>
</comment>
<dbReference type="RefSeq" id="WP_377253122.1">
    <property type="nucleotide sequence ID" value="NZ_JBHLUH010000039.1"/>
</dbReference>
<evidence type="ECO:0000256" key="5">
    <source>
        <dbReference type="ARBA" id="ARBA00023004"/>
    </source>
</evidence>
<comment type="caution">
    <text evidence="8">The sequence shown here is derived from an EMBL/GenBank/DDBJ whole genome shotgun (WGS) entry which is preliminary data.</text>
</comment>
<protein>
    <submittedName>
        <fullName evidence="8">Ferredoxin</fullName>
    </submittedName>
</protein>
<dbReference type="Pfam" id="PF13370">
    <property type="entry name" value="Fer4_13"/>
    <property type="match status" value="1"/>
</dbReference>
<evidence type="ECO:0000256" key="6">
    <source>
        <dbReference type="ARBA" id="ARBA00023014"/>
    </source>
</evidence>
<gene>
    <name evidence="8" type="ORF">ACFFIA_19350</name>
</gene>
<evidence type="ECO:0000256" key="3">
    <source>
        <dbReference type="ARBA" id="ARBA00022723"/>
    </source>
</evidence>
<evidence type="ECO:0000256" key="2">
    <source>
        <dbReference type="ARBA" id="ARBA00022448"/>
    </source>
</evidence>
<evidence type="ECO:0000256" key="1">
    <source>
        <dbReference type="ARBA" id="ARBA00001927"/>
    </source>
</evidence>
<dbReference type="PANTHER" id="PTHR36923:SF3">
    <property type="entry name" value="FERREDOXIN"/>
    <property type="match status" value="1"/>
</dbReference>
<keyword evidence="6" id="KW-0411">Iron-sulfur</keyword>
<dbReference type="Gene3D" id="3.30.70.20">
    <property type="match status" value="1"/>
</dbReference>
<dbReference type="EMBL" id="JBHLUH010000039">
    <property type="protein sequence ID" value="MFC0529819.1"/>
    <property type="molecule type" value="Genomic_DNA"/>
</dbReference>
<dbReference type="PANTHER" id="PTHR36923">
    <property type="entry name" value="FERREDOXIN"/>
    <property type="match status" value="1"/>
</dbReference>
<sequence length="55" mass="5916">MCIGSGNCEFVAPRTFRIEDDGISRVVSDGKADGDDTVTRAIDECPAMAIRRAEP</sequence>
<evidence type="ECO:0000313" key="9">
    <source>
        <dbReference type="Proteomes" id="UP001589867"/>
    </source>
</evidence>
<keyword evidence="2" id="KW-0813">Transport</keyword>
<keyword evidence="9" id="KW-1185">Reference proteome</keyword>
<dbReference type="Proteomes" id="UP001589867">
    <property type="component" value="Unassembled WGS sequence"/>
</dbReference>
<keyword evidence="5" id="KW-0408">Iron</keyword>
<dbReference type="SUPFAM" id="SSF54862">
    <property type="entry name" value="4Fe-4S ferredoxins"/>
    <property type="match status" value="1"/>
</dbReference>
<name>A0ABV6M5K6_9ACTN</name>
<dbReference type="InterPro" id="IPR051269">
    <property type="entry name" value="Fe-S_cluster_ET"/>
</dbReference>
<keyword evidence="7" id="KW-0003">3Fe-4S</keyword>
<proteinExistence type="predicted"/>
<reference evidence="8 9" key="1">
    <citation type="submission" date="2024-09" db="EMBL/GenBank/DDBJ databases">
        <authorList>
            <person name="Sun Q."/>
            <person name="Mori K."/>
        </authorList>
    </citation>
    <scope>NUCLEOTIDE SEQUENCE [LARGE SCALE GENOMIC DNA]</scope>
    <source>
        <strain evidence="8 9">TBRC 3947</strain>
    </source>
</reference>